<dbReference type="Pfam" id="PF04387">
    <property type="entry name" value="PTPLA"/>
    <property type="match status" value="1"/>
</dbReference>
<dbReference type="GO" id="GO:0042761">
    <property type="term" value="P:very long-chain fatty acid biosynthetic process"/>
    <property type="evidence" value="ECO:0000318"/>
    <property type="project" value="GO_Central"/>
</dbReference>
<keyword evidence="7 14" id="KW-0276">Fatty acid metabolism</keyword>
<dbReference type="OMA" id="WSYILWQ"/>
<dbReference type="EMBL" id="GL732563">
    <property type="protein sequence ID" value="EFX77342.1"/>
    <property type="molecule type" value="Genomic_DNA"/>
</dbReference>
<feature type="transmembrane region" description="Helical" evidence="14">
    <location>
        <begin position="149"/>
        <end position="172"/>
    </location>
</feature>
<comment type="subcellular location">
    <subcellularLocation>
        <location evidence="14">Endoplasmic reticulum membrane</location>
        <topology evidence="14">Multi-pass membrane protein</topology>
    </subcellularLocation>
    <subcellularLocation>
        <location evidence="1">Membrane</location>
        <topology evidence="1">Multi-pass membrane protein</topology>
    </subcellularLocation>
</comment>
<evidence type="ECO:0000256" key="9">
    <source>
        <dbReference type="ARBA" id="ARBA00023098"/>
    </source>
</evidence>
<evidence type="ECO:0000256" key="13">
    <source>
        <dbReference type="ARBA" id="ARBA00036671"/>
    </source>
</evidence>
<keyword evidence="9 14" id="KW-0443">Lipid metabolism</keyword>
<dbReference type="KEGG" id="dpx:DAPPUDRAFT_305850"/>
<comment type="similarity">
    <text evidence="3 14">Belongs to the very long-chain fatty acids dehydratase HACD family.</text>
</comment>
<dbReference type="Proteomes" id="UP000000305">
    <property type="component" value="Unassembled WGS sequence"/>
</dbReference>
<dbReference type="EC" id="4.2.1.134" evidence="4 14"/>
<keyword evidence="6 14" id="KW-0812">Transmembrane</keyword>
<evidence type="ECO:0000256" key="2">
    <source>
        <dbReference type="ARBA" id="ARBA00005194"/>
    </source>
</evidence>
<comment type="catalytic activity">
    <reaction evidence="13 14">
        <text>a very-long-chain (3R)-3-hydroxyacyl-CoA = a very-long-chain (2E)-enoyl-CoA + H2O</text>
        <dbReference type="Rhea" id="RHEA:45812"/>
        <dbReference type="ChEBI" id="CHEBI:15377"/>
        <dbReference type="ChEBI" id="CHEBI:83728"/>
        <dbReference type="ChEBI" id="CHEBI:85440"/>
        <dbReference type="EC" id="4.2.1.134"/>
    </reaction>
</comment>
<keyword evidence="8 14" id="KW-1133">Transmembrane helix</keyword>
<evidence type="ECO:0000313" key="15">
    <source>
        <dbReference type="EMBL" id="EFX77342.1"/>
    </source>
</evidence>
<name>E9GT33_DAPPU</name>
<dbReference type="GO" id="GO:0018812">
    <property type="term" value="F:3-hydroxyacyl-CoA dehydratase activity"/>
    <property type="evidence" value="ECO:0000318"/>
    <property type="project" value="GO_Central"/>
</dbReference>
<dbReference type="PANTHER" id="PTHR11035:SF3">
    <property type="entry name" value="VERY-LONG-CHAIN (3R)-3-HYDROXYACYL-COA DEHYDRATASE"/>
    <property type="match status" value="1"/>
</dbReference>
<dbReference type="GO" id="GO:0030497">
    <property type="term" value="P:fatty acid elongation"/>
    <property type="evidence" value="ECO:0000318"/>
    <property type="project" value="GO_Central"/>
</dbReference>
<sequence length="228" mass="26599">MSTPKKAPRVLSLPAKAYLVLYNVIQFLGWSFILYKMVDHFTNKGLNVTGLWEQVEIPLLIFQSAAVFEIVHSATGIIPSNVGITFAQVFSRVFLLWPILYYVTETRDQFGFPLLLIAWTVTEVLRYLYYILNLLSAVPAILQWCRYSFFIILYPIGITGELISCYCALPYYSITQEFSVLLPNKWNFTFNFYYYIVLVMLAYIPVFPQLYGHMFLQRKKILSNKKQD</sequence>
<dbReference type="InParanoid" id="E9GT33"/>
<dbReference type="STRING" id="6669.E9GT33"/>
<dbReference type="HOGENOM" id="CLU_034302_2_2_1"/>
<evidence type="ECO:0000256" key="1">
    <source>
        <dbReference type="ARBA" id="ARBA00004141"/>
    </source>
</evidence>
<dbReference type="FunCoup" id="E9GT33">
    <property type="interactions" value="816"/>
</dbReference>
<comment type="function">
    <text evidence="14">Catalyzes the third of the four reactions of the long-chain fatty acids elongation cycle. This endoplasmic reticulum-bound enzymatic process, allows the addition of two carbons to the chain of long- and very long-chain fatty acids/VLCFAs per cycle. This enzyme catalyzes the dehydration of the 3-hydroxyacyl-CoA intermediate into trans-2,3-enoyl-CoA, within each cycle of fatty acid elongation. Thereby, it participates to the production of VLCFAs of different chain lengths that are involved in multiple biological processes as precursors of membrane lipids and lipid mediators.</text>
</comment>
<protein>
    <recommendedName>
        <fullName evidence="4 14">Very-long-chain (3R)-3-hydroxyacyl-CoA dehydratase</fullName>
        <ecNumber evidence="4 14">4.2.1.134</ecNumber>
    </recommendedName>
</protein>
<dbReference type="AlphaFoldDB" id="E9GT33"/>
<proteinExistence type="inferred from homology"/>
<comment type="caution">
    <text evidence="14">Lacks conserved residue(s) required for the propagation of feature annotation.</text>
</comment>
<dbReference type="GO" id="GO:0030148">
    <property type="term" value="P:sphingolipid biosynthetic process"/>
    <property type="evidence" value="ECO:0000318"/>
    <property type="project" value="GO_Central"/>
</dbReference>
<evidence type="ECO:0000256" key="3">
    <source>
        <dbReference type="ARBA" id="ARBA00007811"/>
    </source>
</evidence>
<evidence type="ECO:0000256" key="5">
    <source>
        <dbReference type="ARBA" id="ARBA00022516"/>
    </source>
</evidence>
<evidence type="ECO:0000256" key="14">
    <source>
        <dbReference type="RuleBase" id="RU363109"/>
    </source>
</evidence>
<evidence type="ECO:0000256" key="4">
    <source>
        <dbReference type="ARBA" id="ARBA00013122"/>
    </source>
</evidence>
<comment type="pathway">
    <text evidence="2 14">Lipid metabolism; fatty acid biosynthesis.</text>
</comment>
<dbReference type="UniPathway" id="UPA00094"/>
<keyword evidence="11 14" id="KW-0275">Fatty acid biosynthesis</keyword>
<dbReference type="InterPro" id="IPR007482">
    <property type="entry name" value="Tyr_Pase-like_PTPLA"/>
</dbReference>
<evidence type="ECO:0000256" key="12">
    <source>
        <dbReference type="ARBA" id="ARBA00023239"/>
    </source>
</evidence>
<dbReference type="eggNOG" id="KOG3187">
    <property type="taxonomic scope" value="Eukaryota"/>
</dbReference>
<dbReference type="GO" id="GO:0102158">
    <property type="term" value="F:very-long-chain (3R)-3-hydroxyacyl-CoA dehydratase activity"/>
    <property type="evidence" value="ECO:0007669"/>
    <property type="project" value="UniProtKB-EC"/>
</dbReference>
<evidence type="ECO:0000256" key="6">
    <source>
        <dbReference type="ARBA" id="ARBA00022692"/>
    </source>
</evidence>
<evidence type="ECO:0000256" key="8">
    <source>
        <dbReference type="ARBA" id="ARBA00022989"/>
    </source>
</evidence>
<organism evidence="15 16">
    <name type="scientific">Daphnia pulex</name>
    <name type="common">Water flea</name>
    <dbReference type="NCBI Taxonomy" id="6669"/>
    <lineage>
        <taxon>Eukaryota</taxon>
        <taxon>Metazoa</taxon>
        <taxon>Ecdysozoa</taxon>
        <taxon>Arthropoda</taxon>
        <taxon>Crustacea</taxon>
        <taxon>Branchiopoda</taxon>
        <taxon>Diplostraca</taxon>
        <taxon>Cladocera</taxon>
        <taxon>Anomopoda</taxon>
        <taxon>Daphniidae</taxon>
        <taxon>Daphnia</taxon>
    </lineage>
</organism>
<reference evidence="15 16" key="1">
    <citation type="journal article" date="2011" name="Science">
        <title>The ecoresponsive genome of Daphnia pulex.</title>
        <authorList>
            <person name="Colbourne J.K."/>
            <person name="Pfrender M.E."/>
            <person name="Gilbert D."/>
            <person name="Thomas W.K."/>
            <person name="Tucker A."/>
            <person name="Oakley T.H."/>
            <person name="Tokishita S."/>
            <person name="Aerts A."/>
            <person name="Arnold G.J."/>
            <person name="Basu M.K."/>
            <person name="Bauer D.J."/>
            <person name="Caceres C.E."/>
            <person name="Carmel L."/>
            <person name="Casola C."/>
            <person name="Choi J.H."/>
            <person name="Detter J.C."/>
            <person name="Dong Q."/>
            <person name="Dusheyko S."/>
            <person name="Eads B.D."/>
            <person name="Frohlich T."/>
            <person name="Geiler-Samerotte K.A."/>
            <person name="Gerlach D."/>
            <person name="Hatcher P."/>
            <person name="Jogdeo S."/>
            <person name="Krijgsveld J."/>
            <person name="Kriventseva E.V."/>
            <person name="Kultz D."/>
            <person name="Laforsch C."/>
            <person name="Lindquist E."/>
            <person name="Lopez J."/>
            <person name="Manak J.R."/>
            <person name="Muller J."/>
            <person name="Pangilinan J."/>
            <person name="Patwardhan R.P."/>
            <person name="Pitluck S."/>
            <person name="Pritham E.J."/>
            <person name="Rechtsteiner A."/>
            <person name="Rho M."/>
            <person name="Rogozin I.B."/>
            <person name="Sakarya O."/>
            <person name="Salamov A."/>
            <person name="Schaack S."/>
            <person name="Shapiro H."/>
            <person name="Shiga Y."/>
            <person name="Skalitzky C."/>
            <person name="Smith Z."/>
            <person name="Souvorov A."/>
            <person name="Sung W."/>
            <person name="Tang Z."/>
            <person name="Tsuchiya D."/>
            <person name="Tu H."/>
            <person name="Vos H."/>
            <person name="Wang M."/>
            <person name="Wolf Y.I."/>
            <person name="Yamagata H."/>
            <person name="Yamada T."/>
            <person name="Ye Y."/>
            <person name="Shaw J.R."/>
            <person name="Andrews J."/>
            <person name="Crease T.J."/>
            <person name="Tang H."/>
            <person name="Lucas S.M."/>
            <person name="Robertson H.M."/>
            <person name="Bork P."/>
            <person name="Koonin E.V."/>
            <person name="Zdobnov E.M."/>
            <person name="Grigoriev I.V."/>
            <person name="Lynch M."/>
            <person name="Boore J.L."/>
        </authorList>
    </citation>
    <scope>NUCLEOTIDE SEQUENCE [LARGE SCALE GENOMIC DNA]</scope>
</reference>
<keyword evidence="14" id="KW-0256">Endoplasmic reticulum</keyword>
<accession>E9GT33</accession>
<feature type="transmembrane region" description="Helical" evidence="14">
    <location>
        <begin position="20"/>
        <end position="37"/>
    </location>
</feature>
<gene>
    <name evidence="15" type="ORF">DAPPUDRAFT_305850</name>
</gene>
<dbReference type="PhylomeDB" id="E9GT33"/>
<keyword evidence="10 14" id="KW-0472">Membrane</keyword>
<feature type="transmembrane region" description="Helical" evidence="14">
    <location>
        <begin position="192"/>
        <end position="216"/>
    </location>
</feature>
<evidence type="ECO:0000256" key="11">
    <source>
        <dbReference type="ARBA" id="ARBA00023160"/>
    </source>
</evidence>
<feature type="transmembrane region" description="Helical" evidence="14">
    <location>
        <begin position="85"/>
        <end position="104"/>
    </location>
</feature>
<evidence type="ECO:0000256" key="10">
    <source>
        <dbReference type="ARBA" id="ARBA00023136"/>
    </source>
</evidence>
<evidence type="ECO:0000256" key="7">
    <source>
        <dbReference type="ARBA" id="ARBA00022832"/>
    </source>
</evidence>
<keyword evidence="12 14" id="KW-0456">Lyase</keyword>
<dbReference type="OrthoDB" id="46988at2759"/>
<dbReference type="PANTHER" id="PTHR11035">
    <property type="entry name" value="VERY-LONG-CHAIN (3R)-3-HYDROXYACYL-COA DEHYDRATASE"/>
    <property type="match status" value="1"/>
</dbReference>
<keyword evidence="16" id="KW-1185">Reference proteome</keyword>
<evidence type="ECO:0000313" key="16">
    <source>
        <dbReference type="Proteomes" id="UP000000305"/>
    </source>
</evidence>
<keyword evidence="5 14" id="KW-0444">Lipid biosynthesis</keyword>
<dbReference type="GO" id="GO:0005789">
    <property type="term" value="C:endoplasmic reticulum membrane"/>
    <property type="evidence" value="ECO:0000318"/>
    <property type="project" value="GO_Central"/>
</dbReference>